<dbReference type="EMBL" id="JAAPAO010003045">
    <property type="protein sequence ID" value="KAF4646867.1"/>
    <property type="molecule type" value="Genomic_DNA"/>
</dbReference>
<evidence type="ECO:0000313" key="1">
    <source>
        <dbReference type="EMBL" id="KAF4646867.1"/>
    </source>
</evidence>
<feature type="non-terminal residue" evidence="1">
    <location>
        <position position="1"/>
    </location>
</feature>
<dbReference type="InterPro" id="IPR043502">
    <property type="entry name" value="DNA/RNA_pol_sf"/>
</dbReference>
<dbReference type="Gene3D" id="3.10.10.10">
    <property type="entry name" value="HIV Type 1 Reverse Transcriptase, subunit A, domain 1"/>
    <property type="match status" value="1"/>
</dbReference>
<evidence type="ECO:0000313" key="2">
    <source>
        <dbReference type="Proteomes" id="UP000591131"/>
    </source>
</evidence>
<organism evidence="1 2">
    <name type="scientific">Perkinsus chesapeaki</name>
    <name type="common">Clam parasite</name>
    <name type="synonym">Perkinsus andrewsi</name>
    <dbReference type="NCBI Taxonomy" id="330153"/>
    <lineage>
        <taxon>Eukaryota</taxon>
        <taxon>Sar</taxon>
        <taxon>Alveolata</taxon>
        <taxon>Perkinsozoa</taxon>
        <taxon>Perkinsea</taxon>
        <taxon>Perkinsida</taxon>
        <taxon>Perkinsidae</taxon>
        <taxon>Perkinsus</taxon>
    </lineage>
</organism>
<dbReference type="SUPFAM" id="SSF56672">
    <property type="entry name" value="DNA/RNA polymerases"/>
    <property type="match status" value="1"/>
</dbReference>
<dbReference type="PANTHER" id="PTHR24559:SF444">
    <property type="entry name" value="REVERSE TRANSCRIPTASE DOMAIN-CONTAINING PROTEIN"/>
    <property type="match status" value="1"/>
</dbReference>
<reference evidence="1 2" key="1">
    <citation type="submission" date="2020-04" db="EMBL/GenBank/DDBJ databases">
        <title>Perkinsus chesapeaki whole genome sequence.</title>
        <authorList>
            <person name="Bogema D.R."/>
        </authorList>
    </citation>
    <scope>NUCLEOTIDE SEQUENCE [LARGE SCALE GENOMIC DNA]</scope>
    <source>
        <strain evidence="1">ATCC PRA-425</strain>
    </source>
</reference>
<dbReference type="PANTHER" id="PTHR24559">
    <property type="entry name" value="TRANSPOSON TY3-I GAG-POL POLYPROTEIN"/>
    <property type="match status" value="1"/>
</dbReference>
<sequence length="136" mass="15411">NTKENLATLVHLQLKEEKERLDEALENVFIEPDRDLPPTGDPNAHVGKRGDDVYAAEVLKGIRLEECEPFSEIQGYEHRIETGDHEPIYCTPYAIPESQVQFVKSELDRMVAEGICRPSTSPWSSPVLVVTKKDEH</sequence>
<keyword evidence="2" id="KW-1185">Reference proteome</keyword>
<proteinExistence type="predicted"/>
<accession>A0A7J6KIB9</accession>
<comment type="caution">
    <text evidence="1">The sequence shown here is derived from an EMBL/GenBank/DDBJ whole genome shotgun (WGS) entry which is preliminary data.</text>
</comment>
<name>A0A7J6KIB9_PERCH</name>
<dbReference type="Proteomes" id="UP000591131">
    <property type="component" value="Unassembled WGS sequence"/>
</dbReference>
<gene>
    <name evidence="1" type="ORF">FOL47_005533</name>
</gene>
<feature type="non-terminal residue" evidence="1">
    <location>
        <position position="136"/>
    </location>
</feature>
<dbReference type="InterPro" id="IPR053134">
    <property type="entry name" value="RNA-dir_DNA_polymerase"/>
</dbReference>
<dbReference type="AlphaFoldDB" id="A0A7J6KIB9"/>
<dbReference type="OrthoDB" id="425619at2759"/>
<protein>
    <submittedName>
        <fullName evidence="1">Uncharacterized protein</fullName>
    </submittedName>
</protein>